<feature type="transmembrane region" description="Helical" evidence="14">
    <location>
        <begin position="244"/>
        <end position="262"/>
    </location>
</feature>
<evidence type="ECO:0000256" key="6">
    <source>
        <dbReference type="ARBA" id="ARBA00022801"/>
    </source>
</evidence>
<comment type="pathway">
    <text evidence="3">Sphingolipid metabolism.</text>
</comment>
<organism evidence="16 17">
    <name type="scientific">Anser brachyrhynchus</name>
    <name type="common">Pink-footed goose</name>
    <dbReference type="NCBI Taxonomy" id="132585"/>
    <lineage>
        <taxon>Eukaryota</taxon>
        <taxon>Metazoa</taxon>
        <taxon>Chordata</taxon>
        <taxon>Craniata</taxon>
        <taxon>Vertebrata</taxon>
        <taxon>Euteleostomi</taxon>
        <taxon>Archelosauria</taxon>
        <taxon>Archosauria</taxon>
        <taxon>Dinosauria</taxon>
        <taxon>Saurischia</taxon>
        <taxon>Theropoda</taxon>
        <taxon>Coelurosauria</taxon>
        <taxon>Aves</taxon>
        <taxon>Neognathae</taxon>
        <taxon>Galloanserae</taxon>
        <taxon>Anseriformes</taxon>
        <taxon>Anatidae</taxon>
        <taxon>Anserinae</taxon>
        <taxon>Anser</taxon>
    </lineage>
</organism>
<dbReference type="Ensembl" id="ENSABRT00000021614.1">
    <property type="protein sequence ID" value="ENSABRP00000015159.1"/>
    <property type="gene ID" value="ENSABRG00000013350.1"/>
</dbReference>
<dbReference type="PANTHER" id="PTHR46139">
    <property type="entry name" value="ALKALINE CERAMIDASE"/>
    <property type="match status" value="1"/>
</dbReference>
<dbReference type="GO" id="GO:0017040">
    <property type="term" value="F:N-acylsphingosine amidohydrolase activity"/>
    <property type="evidence" value="ECO:0007669"/>
    <property type="project" value="UniProtKB-EC"/>
</dbReference>
<evidence type="ECO:0000256" key="11">
    <source>
        <dbReference type="ARBA" id="ARBA00048323"/>
    </source>
</evidence>
<proteinExistence type="inferred from homology"/>
<comment type="catalytic activity">
    <reaction evidence="12">
        <text>an N-acylsphinganine + H2O = sphinganine + a fatty acid</text>
        <dbReference type="Rhea" id="RHEA:33551"/>
        <dbReference type="ChEBI" id="CHEBI:15377"/>
        <dbReference type="ChEBI" id="CHEBI:28868"/>
        <dbReference type="ChEBI" id="CHEBI:31488"/>
        <dbReference type="ChEBI" id="CHEBI:57817"/>
    </reaction>
    <physiologicalReaction direction="left-to-right" evidence="12">
        <dbReference type="Rhea" id="RHEA:33552"/>
    </physiologicalReaction>
</comment>
<evidence type="ECO:0000256" key="5">
    <source>
        <dbReference type="ARBA" id="ARBA00022692"/>
    </source>
</evidence>
<dbReference type="PANTHER" id="PTHR46139:SF2">
    <property type="entry name" value="ALKALINE CERAMIDASE 1"/>
    <property type="match status" value="1"/>
</dbReference>
<evidence type="ECO:0000313" key="17">
    <source>
        <dbReference type="Proteomes" id="UP000694426"/>
    </source>
</evidence>
<evidence type="ECO:0000256" key="10">
    <source>
        <dbReference type="ARBA" id="ARBA00047401"/>
    </source>
</evidence>
<evidence type="ECO:0000256" key="9">
    <source>
        <dbReference type="ARBA" id="ARBA00023136"/>
    </source>
</evidence>
<evidence type="ECO:0000256" key="2">
    <source>
        <dbReference type="ARBA" id="ARBA00004760"/>
    </source>
</evidence>
<feature type="binding site" evidence="13">
    <location>
        <position position="311"/>
    </location>
    <ligand>
        <name>Zn(2+)</name>
        <dbReference type="ChEBI" id="CHEBI:29105"/>
        <note>catalytic</note>
    </ligand>
</feature>
<dbReference type="Pfam" id="PF05875">
    <property type="entry name" value="Ceramidase"/>
    <property type="match status" value="1"/>
</dbReference>
<evidence type="ECO:0000256" key="4">
    <source>
        <dbReference type="ARBA" id="ARBA00009780"/>
    </source>
</evidence>
<evidence type="ECO:0000256" key="12">
    <source>
        <dbReference type="ARBA" id="ARBA00049511"/>
    </source>
</evidence>
<comment type="pathway">
    <text evidence="2">Lipid metabolism; sphingolipid metabolism.</text>
</comment>
<dbReference type="InterPro" id="IPR008901">
    <property type="entry name" value="ACER"/>
</dbReference>
<protein>
    <recommendedName>
        <fullName evidence="14">Alkaline ceramidase</fullName>
        <ecNumber evidence="14">3.5.1.-</ecNumber>
    </recommendedName>
</protein>
<comment type="catalytic activity">
    <reaction evidence="10">
        <text>N-(9Z-octadecenoyl)-sphing-4-enine + H2O = sphing-4-enine + (9Z)-octadecenoate</text>
        <dbReference type="Rhea" id="RHEA:41299"/>
        <dbReference type="ChEBI" id="CHEBI:15377"/>
        <dbReference type="ChEBI" id="CHEBI:30823"/>
        <dbReference type="ChEBI" id="CHEBI:57756"/>
        <dbReference type="ChEBI" id="CHEBI:77996"/>
    </reaction>
    <physiologicalReaction direction="left-to-right" evidence="10">
        <dbReference type="Rhea" id="RHEA:41300"/>
    </physiologicalReaction>
</comment>
<comment type="cofactor">
    <cofactor evidence="13">
        <name>Zn(2+)</name>
        <dbReference type="ChEBI" id="CHEBI:29105"/>
    </cofactor>
</comment>
<feature type="binding site" evidence="13">
    <location>
        <position position="307"/>
    </location>
    <ligand>
        <name>Zn(2+)</name>
        <dbReference type="ChEBI" id="CHEBI:29105"/>
        <note>catalytic</note>
    </ligand>
</feature>
<comment type="similarity">
    <text evidence="4 14">Belongs to the alkaline ceramidase family.</text>
</comment>
<dbReference type="AlphaFoldDB" id="A0A8B9C6S8"/>
<name>A0A8B9C6S8_9AVES</name>
<dbReference type="EC" id="3.5.1.-" evidence="14"/>
<dbReference type="GO" id="GO:0046872">
    <property type="term" value="F:metal ion binding"/>
    <property type="evidence" value="ECO:0007669"/>
    <property type="project" value="UniProtKB-KW"/>
</dbReference>
<evidence type="ECO:0000256" key="14">
    <source>
        <dbReference type="RuleBase" id="RU364079"/>
    </source>
</evidence>
<dbReference type="GO" id="GO:0005783">
    <property type="term" value="C:endoplasmic reticulum"/>
    <property type="evidence" value="ECO:0007669"/>
    <property type="project" value="TreeGrafter"/>
</dbReference>
<evidence type="ECO:0000256" key="1">
    <source>
        <dbReference type="ARBA" id="ARBA00004141"/>
    </source>
</evidence>
<reference evidence="16" key="1">
    <citation type="submission" date="2025-08" db="UniProtKB">
        <authorList>
            <consortium name="Ensembl"/>
        </authorList>
    </citation>
    <scope>IDENTIFICATION</scope>
</reference>
<evidence type="ECO:0000256" key="3">
    <source>
        <dbReference type="ARBA" id="ARBA00004991"/>
    </source>
</evidence>
<keyword evidence="6 14" id="KW-0378">Hydrolase</keyword>
<evidence type="ECO:0000313" key="16">
    <source>
        <dbReference type="Ensembl" id="ENSABRP00000015159.1"/>
    </source>
</evidence>
<keyword evidence="13" id="KW-0862">Zinc</keyword>
<keyword evidence="14" id="KW-0443">Lipid metabolism</keyword>
<reference evidence="16" key="2">
    <citation type="submission" date="2025-09" db="UniProtKB">
        <authorList>
            <consortium name="Ensembl"/>
        </authorList>
    </citation>
    <scope>IDENTIFICATION</scope>
</reference>
<feature type="transmembrane region" description="Helical" evidence="14">
    <location>
        <begin position="310"/>
        <end position="330"/>
    </location>
</feature>
<comment type="caution">
    <text evidence="14">Lacks conserved residue(s) required for the propagation of feature annotation.</text>
</comment>
<keyword evidence="7" id="KW-0746">Sphingolipid metabolism</keyword>
<feature type="region of interest" description="Disordered" evidence="15">
    <location>
        <begin position="42"/>
        <end position="73"/>
    </location>
</feature>
<dbReference type="GO" id="GO:0046514">
    <property type="term" value="P:ceramide catabolic process"/>
    <property type="evidence" value="ECO:0007669"/>
    <property type="project" value="TreeGrafter"/>
</dbReference>
<keyword evidence="17" id="KW-1185">Reference proteome</keyword>
<evidence type="ECO:0000256" key="7">
    <source>
        <dbReference type="ARBA" id="ARBA00022919"/>
    </source>
</evidence>
<keyword evidence="13" id="KW-0479">Metal-binding</keyword>
<comment type="catalytic activity">
    <reaction evidence="11">
        <text>an N-acylsphing-4-enine + H2O = sphing-4-enine + a fatty acid</text>
        <dbReference type="Rhea" id="RHEA:20856"/>
        <dbReference type="ChEBI" id="CHEBI:15377"/>
        <dbReference type="ChEBI" id="CHEBI:28868"/>
        <dbReference type="ChEBI" id="CHEBI:52639"/>
        <dbReference type="ChEBI" id="CHEBI:57756"/>
        <dbReference type="EC" id="3.5.1.23"/>
    </reaction>
    <physiologicalReaction direction="left-to-right" evidence="11">
        <dbReference type="Rhea" id="RHEA:20857"/>
    </physiologicalReaction>
</comment>
<evidence type="ECO:0000256" key="8">
    <source>
        <dbReference type="ARBA" id="ARBA00022989"/>
    </source>
</evidence>
<comment type="function">
    <text evidence="14">Hydrolyzes the sphingolipid ceramide into sphingosine and free fatty acid.</text>
</comment>
<sequence length="365" mass="41239">MGRPGEHRSTERGAQQGFARRMLPSWQACWSLLSQPRSRAKACSESAPPMPTRRSPGVHCGDMAGGGRERGRDLGRDLHVKGLSEPHCCSVSPNLHVCTAEAPLCDPSLCKAPCLCLHACPWHRHDRAQVASWAVFPALPWTNWGTFGRALFCSLLEKEGADTPAFLPGHVQTGWRCWGVASSLRQRPGPLQSFTCCTVNPGDTGTHSQLCLLCLPFRKHFFWLSGVTTVVSTLMSFIKPAFNAYALNCIAFHLLYLTWCELKKCNDKRVHRMAAAMVVWWALAITSWLSDRWLCWLWQAISFPYFHSFWHVLIAVSLLYCFPLVIYFDVNYEMPTFKPKLGYWPSDSWPVVVPYVALEEPHKQC</sequence>
<feature type="transmembrane region" description="Helical" evidence="14">
    <location>
        <begin position="274"/>
        <end position="290"/>
    </location>
</feature>
<keyword evidence="8 14" id="KW-1133">Transmembrane helix</keyword>
<comment type="subcellular location">
    <subcellularLocation>
        <location evidence="1">Membrane</location>
        <topology evidence="1">Multi-pass membrane protein</topology>
    </subcellularLocation>
</comment>
<evidence type="ECO:0000256" key="15">
    <source>
        <dbReference type="SAM" id="MobiDB-lite"/>
    </source>
</evidence>
<dbReference type="GeneTree" id="ENSGT00730000110920"/>
<dbReference type="Proteomes" id="UP000694426">
    <property type="component" value="Unplaced"/>
</dbReference>
<keyword evidence="5 14" id="KW-0812">Transmembrane</keyword>
<keyword evidence="9 14" id="KW-0472">Membrane</keyword>
<accession>A0A8B9C6S8</accession>
<dbReference type="GO" id="GO:0016020">
    <property type="term" value="C:membrane"/>
    <property type="evidence" value="ECO:0007669"/>
    <property type="project" value="UniProtKB-SubCell"/>
</dbReference>
<evidence type="ECO:0000256" key="13">
    <source>
        <dbReference type="PIRSR" id="PIRSR608901-2"/>
    </source>
</evidence>
<dbReference type="UniPathway" id="UPA00222"/>
<dbReference type="GO" id="GO:0046512">
    <property type="term" value="P:sphingosine biosynthetic process"/>
    <property type="evidence" value="ECO:0007669"/>
    <property type="project" value="UniProtKB-ARBA"/>
</dbReference>